<dbReference type="Proteomes" id="UP001054945">
    <property type="component" value="Unassembled WGS sequence"/>
</dbReference>
<gene>
    <name evidence="1" type="ORF">CEXT_113171</name>
</gene>
<dbReference type="AlphaFoldDB" id="A0AAV4XRZ9"/>
<reference evidence="1 2" key="1">
    <citation type="submission" date="2021-06" db="EMBL/GenBank/DDBJ databases">
        <title>Caerostris extrusa draft genome.</title>
        <authorList>
            <person name="Kono N."/>
            <person name="Arakawa K."/>
        </authorList>
    </citation>
    <scope>NUCLEOTIDE SEQUENCE [LARGE SCALE GENOMIC DNA]</scope>
</reference>
<evidence type="ECO:0000313" key="2">
    <source>
        <dbReference type="Proteomes" id="UP001054945"/>
    </source>
</evidence>
<accession>A0AAV4XRZ9</accession>
<comment type="caution">
    <text evidence="1">The sequence shown here is derived from an EMBL/GenBank/DDBJ whole genome shotgun (WGS) entry which is preliminary data.</text>
</comment>
<protein>
    <submittedName>
        <fullName evidence="1">Uncharacterized protein</fullName>
    </submittedName>
</protein>
<dbReference type="EMBL" id="BPLR01000695">
    <property type="protein sequence ID" value="GIY96720.1"/>
    <property type="molecule type" value="Genomic_DNA"/>
</dbReference>
<organism evidence="1 2">
    <name type="scientific">Caerostris extrusa</name>
    <name type="common">Bark spider</name>
    <name type="synonym">Caerostris bankana</name>
    <dbReference type="NCBI Taxonomy" id="172846"/>
    <lineage>
        <taxon>Eukaryota</taxon>
        <taxon>Metazoa</taxon>
        <taxon>Ecdysozoa</taxon>
        <taxon>Arthropoda</taxon>
        <taxon>Chelicerata</taxon>
        <taxon>Arachnida</taxon>
        <taxon>Araneae</taxon>
        <taxon>Araneomorphae</taxon>
        <taxon>Entelegynae</taxon>
        <taxon>Araneoidea</taxon>
        <taxon>Araneidae</taxon>
        <taxon>Caerostris</taxon>
    </lineage>
</organism>
<keyword evidence="2" id="KW-1185">Reference proteome</keyword>
<name>A0AAV4XRZ9_CAEEX</name>
<evidence type="ECO:0000313" key="1">
    <source>
        <dbReference type="EMBL" id="GIY96720.1"/>
    </source>
</evidence>
<proteinExistence type="predicted"/>
<sequence length="83" mass="9095">MNDLGKICAPAIAYVTDVPANLCDASHAIKVCGALPCRSHCRLEASPVVSFRRLSVDRIFPIESGYKTSCQLMDIEVKSWLVL</sequence>